<evidence type="ECO:0000313" key="4">
    <source>
        <dbReference type="Proteomes" id="UP000022910"/>
    </source>
</evidence>
<dbReference type="AlphaFoldDB" id="A0A015LZK7"/>
<dbReference type="SUPFAM" id="SSF53098">
    <property type="entry name" value="Ribonuclease H-like"/>
    <property type="match status" value="1"/>
</dbReference>
<dbReference type="EMBL" id="JEMT01026044">
    <property type="protein sequence ID" value="EXX60088.1"/>
    <property type="molecule type" value="Genomic_DNA"/>
</dbReference>
<feature type="compositionally biased region" description="Basic residues" evidence="1">
    <location>
        <begin position="576"/>
        <end position="587"/>
    </location>
</feature>
<protein>
    <recommendedName>
        <fullName evidence="2">RNase H type-1 domain-containing protein</fullName>
    </recommendedName>
</protein>
<dbReference type="Pfam" id="PF00075">
    <property type="entry name" value="RNase_H"/>
    <property type="match status" value="1"/>
</dbReference>
<gene>
    <name evidence="3" type="ORF">RirG_183070</name>
</gene>
<dbReference type="PROSITE" id="PS50879">
    <property type="entry name" value="RNASE_H_1"/>
    <property type="match status" value="1"/>
</dbReference>
<dbReference type="GO" id="GO:0003676">
    <property type="term" value="F:nucleic acid binding"/>
    <property type="evidence" value="ECO:0007669"/>
    <property type="project" value="InterPro"/>
</dbReference>
<dbReference type="OrthoDB" id="2447560at2759"/>
<dbReference type="Gene3D" id="3.30.420.10">
    <property type="entry name" value="Ribonuclease H-like superfamily/Ribonuclease H"/>
    <property type="match status" value="1"/>
</dbReference>
<evidence type="ECO:0000259" key="2">
    <source>
        <dbReference type="PROSITE" id="PS50879"/>
    </source>
</evidence>
<feature type="region of interest" description="Disordered" evidence="1">
    <location>
        <begin position="575"/>
        <end position="619"/>
    </location>
</feature>
<feature type="domain" description="RNase H type-1" evidence="2">
    <location>
        <begin position="162"/>
        <end position="314"/>
    </location>
</feature>
<proteinExistence type="predicted"/>
<dbReference type="InterPro" id="IPR036397">
    <property type="entry name" value="RNaseH_sf"/>
</dbReference>
<dbReference type="InterPro" id="IPR002156">
    <property type="entry name" value="RNaseH_domain"/>
</dbReference>
<evidence type="ECO:0000256" key="1">
    <source>
        <dbReference type="SAM" id="MobiDB-lite"/>
    </source>
</evidence>
<accession>A0A015LZK7</accession>
<name>A0A015LZK7_RHIIW</name>
<dbReference type="Proteomes" id="UP000022910">
    <property type="component" value="Unassembled WGS sequence"/>
</dbReference>
<dbReference type="InterPro" id="IPR012337">
    <property type="entry name" value="RNaseH-like_sf"/>
</dbReference>
<keyword evidence="4" id="KW-1185">Reference proteome</keyword>
<dbReference type="HOGENOM" id="CLU_028552_0_0_1"/>
<organism evidence="3 4">
    <name type="scientific">Rhizophagus irregularis (strain DAOM 197198w)</name>
    <name type="common">Glomus intraradices</name>
    <dbReference type="NCBI Taxonomy" id="1432141"/>
    <lineage>
        <taxon>Eukaryota</taxon>
        <taxon>Fungi</taxon>
        <taxon>Fungi incertae sedis</taxon>
        <taxon>Mucoromycota</taxon>
        <taxon>Glomeromycotina</taxon>
        <taxon>Glomeromycetes</taxon>
        <taxon>Glomerales</taxon>
        <taxon>Glomeraceae</taxon>
        <taxon>Rhizophagus</taxon>
    </lineage>
</organism>
<comment type="caution">
    <text evidence="3">The sequence shown here is derived from an EMBL/GenBank/DDBJ whole genome shotgun (WGS) entry which is preliminary data.</text>
</comment>
<dbReference type="GO" id="GO:0004523">
    <property type="term" value="F:RNA-DNA hybrid ribonuclease activity"/>
    <property type="evidence" value="ECO:0007669"/>
    <property type="project" value="InterPro"/>
</dbReference>
<feature type="compositionally biased region" description="Polar residues" evidence="1">
    <location>
        <begin position="591"/>
        <end position="619"/>
    </location>
</feature>
<evidence type="ECO:0000313" key="3">
    <source>
        <dbReference type="EMBL" id="EXX60088.1"/>
    </source>
</evidence>
<reference evidence="3 4" key="1">
    <citation type="submission" date="2014-02" db="EMBL/GenBank/DDBJ databases">
        <title>Single nucleus genome sequencing reveals high similarity among nuclei of an endomycorrhizal fungus.</title>
        <authorList>
            <person name="Lin K."/>
            <person name="Geurts R."/>
            <person name="Zhang Z."/>
            <person name="Limpens E."/>
            <person name="Saunders D.G."/>
            <person name="Mu D."/>
            <person name="Pang E."/>
            <person name="Cao H."/>
            <person name="Cha H."/>
            <person name="Lin T."/>
            <person name="Zhou Q."/>
            <person name="Shang Y."/>
            <person name="Li Y."/>
            <person name="Ivanov S."/>
            <person name="Sharma T."/>
            <person name="Velzen R.V."/>
            <person name="Ruijter N.D."/>
            <person name="Aanen D.K."/>
            <person name="Win J."/>
            <person name="Kamoun S."/>
            <person name="Bisseling T."/>
            <person name="Huang S."/>
        </authorList>
    </citation>
    <scope>NUCLEOTIDE SEQUENCE [LARGE SCALE GENOMIC DNA]</scope>
    <source>
        <strain evidence="4">DAOM197198w</strain>
    </source>
</reference>
<sequence>MVGSAPQNLLYIGLSLKESVGNGTELLSPTTRKITYNASHTKSPLLDLFDNTLYFHAKTFVPNKPFLKIEKSFIFPITPLHTLRTQAFTYSKHRLILPNVLPPTIPILSSLDSYLNENSILFNNNSINLNLNISSSLFIGNIFVGNRDLIIQLLEIAKQFLLQKKFIFYTDGSFSPIDVDSSTQTQMGFAWIEITDITPNSGLPPPSYKGALSFNPSSTKAEVYALLTAIIAVPDDSELDIFTDSQNVIHTFHVVTNKLTSTRRTLKCNNHLAWRLIDTLITKKSLIVRLHKVKAHSNNFWNDMADSLANTARLLTPYEINPTTLPGSLMTHIWASIAPIDRDIRKFCHNLTDVYTFNQFLGNPSLSPIFDRFPLSSIHWPLTRAWLQFNSTPDVCSSTKSSHNAFRIKALNHILPCGDVLTKHYPDLYPDNYIPCPVCNNHPDTNEHLGICTNLFPVINNILMEHKSILQCLLEEHTSYNPTFITQSIDQFDLLLPISESNSYTHPIYLIIHQLVSQDFYNLVRSFTFNDKLTRSIIWELLISFHDQVYQQIWPKHCSLLKLWEQRNGITPKCKRDFRRRKPKKSHDHPTNQLTTRPSVASTSLHGSQNPFQPRVRTNFSPPDGISRRSFHPWISSARLLVLLTCRNYRCG</sequence>
<dbReference type="STRING" id="1432141.A0A015LZK7"/>